<dbReference type="Pfam" id="PF02872">
    <property type="entry name" value="5_nucleotid_C"/>
    <property type="match status" value="1"/>
</dbReference>
<keyword evidence="1" id="KW-0732">Signal</keyword>
<protein>
    <submittedName>
        <fullName evidence="5">Bifunctional UDP-sugar hydrolase/5'-nucleotidase</fullName>
    </submittedName>
</protein>
<dbReference type="Gene3D" id="3.90.780.10">
    <property type="entry name" value="5'-Nucleotidase, C-terminal domain"/>
    <property type="match status" value="1"/>
</dbReference>
<gene>
    <name evidence="5" type="ORF">VF724_12130</name>
</gene>
<evidence type="ECO:0000313" key="5">
    <source>
        <dbReference type="EMBL" id="MEB3102409.1"/>
    </source>
</evidence>
<dbReference type="RefSeq" id="WP_371754532.1">
    <property type="nucleotide sequence ID" value="NZ_JAYJLD010000017.1"/>
</dbReference>
<dbReference type="InterPro" id="IPR006146">
    <property type="entry name" value="5'-Nucleotdase_CS"/>
</dbReference>
<evidence type="ECO:0000256" key="2">
    <source>
        <dbReference type="RuleBase" id="RU362119"/>
    </source>
</evidence>
<organism evidence="5 6">
    <name type="scientific">Ferviditalea candida</name>
    <dbReference type="NCBI Taxonomy" id="3108399"/>
    <lineage>
        <taxon>Bacteria</taxon>
        <taxon>Bacillati</taxon>
        <taxon>Bacillota</taxon>
        <taxon>Bacilli</taxon>
        <taxon>Bacillales</taxon>
        <taxon>Paenibacillaceae</taxon>
        <taxon>Ferviditalea</taxon>
    </lineage>
</organism>
<dbReference type="Gene3D" id="3.60.21.10">
    <property type="match status" value="1"/>
</dbReference>
<dbReference type="CDD" id="cd00845">
    <property type="entry name" value="MPP_UshA_N_like"/>
    <property type="match status" value="1"/>
</dbReference>
<keyword evidence="2" id="KW-0547">Nucleotide-binding</keyword>
<dbReference type="EMBL" id="JAYJLD010000017">
    <property type="protein sequence ID" value="MEB3102409.1"/>
    <property type="molecule type" value="Genomic_DNA"/>
</dbReference>
<dbReference type="InterPro" id="IPR036907">
    <property type="entry name" value="5'-Nucleotdase_C_sf"/>
</dbReference>
<dbReference type="Proteomes" id="UP001310386">
    <property type="component" value="Unassembled WGS sequence"/>
</dbReference>
<name>A0ABU5ZIR7_9BACL</name>
<dbReference type="PANTHER" id="PTHR11575:SF23">
    <property type="entry name" value="5-NUCLEOTIDASE FAMILY PROTEIN"/>
    <property type="match status" value="1"/>
</dbReference>
<accession>A0ABU5ZIR7</accession>
<feature type="domain" description="5'-Nucleotidase C-terminal" evidence="4">
    <location>
        <begin position="283"/>
        <end position="426"/>
    </location>
</feature>
<dbReference type="InterPro" id="IPR006179">
    <property type="entry name" value="5_nucleotidase/apyrase"/>
</dbReference>
<reference evidence="5" key="1">
    <citation type="submission" date="2023-12" db="EMBL/GenBank/DDBJ databases">
        <title>Fervidustalea candida gen. nov., sp. nov., a novel member of the family Paenibacillaceae isolated from a geothermal area.</title>
        <authorList>
            <person name="Li W.-J."/>
            <person name="Jiao J.-Y."/>
            <person name="Chen Y."/>
        </authorList>
    </citation>
    <scope>NUCLEOTIDE SEQUENCE</scope>
    <source>
        <strain evidence="5">SYSU GA230002</strain>
    </source>
</reference>
<keyword evidence="6" id="KW-1185">Reference proteome</keyword>
<evidence type="ECO:0000259" key="3">
    <source>
        <dbReference type="Pfam" id="PF00149"/>
    </source>
</evidence>
<keyword evidence="2 5" id="KW-0378">Hydrolase</keyword>
<dbReference type="PROSITE" id="PS00785">
    <property type="entry name" value="5_NUCLEOTIDASE_1"/>
    <property type="match status" value="1"/>
</dbReference>
<dbReference type="InterPro" id="IPR004843">
    <property type="entry name" value="Calcineurin-like_PHP"/>
</dbReference>
<comment type="similarity">
    <text evidence="2">Belongs to the 5'-nucleotidase family.</text>
</comment>
<dbReference type="PRINTS" id="PR01607">
    <property type="entry name" value="APYRASEFAMLY"/>
</dbReference>
<dbReference type="InterPro" id="IPR029052">
    <property type="entry name" value="Metallo-depent_PP-like"/>
</dbReference>
<dbReference type="SUPFAM" id="SSF55816">
    <property type="entry name" value="5'-nucleotidase (syn. UDP-sugar hydrolase), C-terminal domain"/>
    <property type="match status" value="1"/>
</dbReference>
<comment type="caution">
    <text evidence="5">The sequence shown here is derived from an EMBL/GenBank/DDBJ whole genome shotgun (WGS) entry which is preliminary data.</text>
</comment>
<evidence type="ECO:0000259" key="4">
    <source>
        <dbReference type="Pfam" id="PF02872"/>
    </source>
</evidence>
<sequence>MRQRLVILHTNDIHSFFEQMPKIFTALHTIRQRCKPQEVLTIDCGDHMDRMRMETEGSDGLANVEIMNATGYEFAVLGNNEGLTYTPEVLRQCYEAHARFKVIGSNMALAETGEPPSWMVPYQIVCKGSIKVGLIGVTADYTDFYSRLGWDVSDPFETVADLVKQLRGQVHLLVVISHLGLGNDKRMAEEIPGIDCILGGHTHHLLEEPLRIGSTAICAAGKFGEYVGWVEWEYEFDTARLTFGDGGCVAVNSYEDDARIVQIVEHFHALGKTTLNEPIVVLDKSLSNGWDRESELGNLLAEGLKVWTDAEVGIVNAGQILAHLDSGIITREKLLEICPSPINPCSLWLSGDQIWAALEESLIPEFIGKPIRGFGFRGKVLGTLCLDGITVEYDSAAPAYQKIRSVLINRQPIDRSREYRVGTIDMFTFGVGYSTLGKGRDTDYVLPEFIRDVLRGQLLDAEAIGRSSMQRWMKT</sequence>
<evidence type="ECO:0000256" key="1">
    <source>
        <dbReference type="ARBA" id="ARBA00022729"/>
    </source>
</evidence>
<proteinExistence type="inferred from homology"/>
<dbReference type="PANTHER" id="PTHR11575">
    <property type="entry name" value="5'-NUCLEOTIDASE-RELATED"/>
    <property type="match status" value="1"/>
</dbReference>
<feature type="domain" description="Calcineurin-like phosphoesterase" evidence="3">
    <location>
        <begin position="6"/>
        <end position="204"/>
    </location>
</feature>
<dbReference type="GO" id="GO:0016787">
    <property type="term" value="F:hydrolase activity"/>
    <property type="evidence" value="ECO:0007669"/>
    <property type="project" value="UniProtKB-KW"/>
</dbReference>
<dbReference type="Pfam" id="PF00149">
    <property type="entry name" value="Metallophos"/>
    <property type="match status" value="1"/>
</dbReference>
<evidence type="ECO:0000313" key="6">
    <source>
        <dbReference type="Proteomes" id="UP001310386"/>
    </source>
</evidence>
<dbReference type="InterPro" id="IPR008334">
    <property type="entry name" value="5'-Nucleotdase_C"/>
</dbReference>
<dbReference type="SUPFAM" id="SSF56300">
    <property type="entry name" value="Metallo-dependent phosphatases"/>
    <property type="match status" value="1"/>
</dbReference>